<evidence type="ECO:0000259" key="10">
    <source>
        <dbReference type="Pfam" id="PF07885"/>
    </source>
</evidence>
<evidence type="ECO:0000256" key="9">
    <source>
        <dbReference type="SAM" id="Phobius"/>
    </source>
</evidence>
<evidence type="ECO:0000256" key="1">
    <source>
        <dbReference type="ARBA" id="ARBA00004141"/>
    </source>
</evidence>
<feature type="transmembrane region" description="Helical" evidence="9">
    <location>
        <begin position="115"/>
        <end position="134"/>
    </location>
</feature>
<dbReference type="HOGENOM" id="CLU_1211046_0_0_1"/>
<dbReference type="KEGG" id="nve:5517251"/>
<dbReference type="OrthoDB" id="297496at2759"/>
<dbReference type="PANTHER" id="PTHR11003">
    <property type="entry name" value="POTASSIUM CHANNEL, SUBFAMILY K"/>
    <property type="match status" value="1"/>
</dbReference>
<dbReference type="Proteomes" id="UP000001593">
    <property type="component" value="Unassembled WGS sequence"/>
</dbReference>
<dbReference type="Pfam" id="PF07885">
    <property type="entry name" value="Ion_trans_2"/>
    <property type="match status" value="2"/>
</dbReference>
<dbReference type="GO" id="GO:0005886">
    <property type="term" value="C:plasma membrane"/>
    <property type="evidence" value="ECO:0000318"/>
    <property type="project" value="GO_Central"/>
</dbReference>
<keyword evidence="3 8" id="KW-0812">Transmembrane</keyword>
<organism evidence="11 12">
    <name type="scientific">Nematostella vectensis</name>
    <name type="common">Starlet sea anemone</name>
    <dbReference type="NCBI Taxonomy" id="45351"/>
    <lineage>
        <taxon>Eukaryota</taxon>
        <taxon>Metazoa</taxon>
        <taxon>Cnidaria</taxon>
        <taxon>Anthozoa</taxon>
        <taxon>Hexacorallia</taxon>
        <taxon>Actiniaria</taxon>
        <taxon>Edwardsiidae</taxon>
        <taxon>Nematostella</taxon>
    </lineage>
</organism>
<gene>
    <name evidence="11" type="ORF">NEMVEDRAFT_v1g240561</name>
</gene>
<dbReference type="InParanoid" id="A7RTG3"/>
<dbReference type="PANTHER" id="PTHR11003:SF345">
    <property type="entry name" value="TWIK FAMILY OF POTASSIUM CHANNELS PROTEIN 18"/>
    <property type="match status" value="1"/>
</dbReference>
<dbReference type="AlphaFoldDB" id="A7RTG3"/>
<reference evidence="11 12" key="1">
    <citation type="journal article" date="2007" name="Science">
        <title>Sea anemone genome reveals ancestral eumetazoan gene repertoire and genomic organization.</title>
        <authorList>
            <person name="Putnam N.H."/>
            <person name="Srivastava M."/>
            <person name="Hellsten U."/>
            <person name="Dirks B."/>
            <person name="Chapman J."/>
            <person name="Salamov A."/>
            <person name="Terry A."/>
            <person name="Shapiro H."/>
            <person name="Lindquist E."/>
            <person name="Kapitonov V.V."/>
            <person name="Jurka J."/>
            <person name="Genikhovich G."/>
            <person name="Grigoriev I.V."/>
            <person name="Lucas S.M."/>
            <person name="Steele R.E."/>
            <person name="Finnerty J.R."/>
            <person name="Technau U."/>
            <person name="Martindale M.Q."/>
            <person name="Rokhsar D.S."/>
        </authorList>
    </citation>
    <scope>NUCLEOTIDE SEQUENCE [LARGE SCALE GENOMIC DNA]</scope>
    <source>
        <strain evidence="12">CH2 X CH6</strain>
    </source>
</reference>
<evidence type="ECO:0000256" key="2">
    <source>
        <dbReference type="ARBA" id="ARBA00022448"/>
    </source>
</evidence>
<feature type="domain" description="Potassium channel" evidence="10">
    <location>
        <begin position="14"/>
        <end position="87"/>
    </location>
</feature>
<feature type="transmembrane region" description="Helical" evidence="9">
    <location>
        <begin position="174"/>
        <end position="199"/>
    </location>
</feature>
<dbReference type="eggNOG" id="KOG4404">
    <property type="taxonomic scope" value="Eukaryota"/>
</dbReference>
<dbReference type="Gene3D" id="1.10.287.70">
    <property type="match status" value="1"/>
</dbReference>
<evidence type="ECO:0000256" key="8">
    <source>
        <dbReference type="RuleBase" id="RU003857"/>
    </source>
</evidence>
<evidence type="ECO:0000256" key="6">
    <source>
        <dbReference type="ARBA" id="ARBA00023136"/>
    </source>
</evidence>
<keyword evidence="7 8" id="KW-0407">Ion channel</keyword>
<feature type="domain" description="Potassium channel" evidence="10">
    <location>
        <begin position="122"/>
        <end position="193"/>
    </location>
</feature>
<comment type="subcellular location">
    <subcellularLocation>
        <location evidence="1">Membrane</location>
        <topology evidence="1">Multi-pass membrane protein</topology>
    </subcellularLocation>
</comment>
<dbReference type="InterPro" id="IPR003280">
    <property type="entry name" value="2pore_dom_K_chnl"/>
</dbReference>
<dbReference type="EMBL" id="DS469537">
    <property type="protein sequence ID" value="EDO45208.1"/>
    <property type="molecule type" value="Genomic_DNA"/>
</dbReference>
<feature type="transmembrane region" description="Helical" evidence="9">
    <location>
        <begin position="146"/>
        <end position="162"/>
    </location>
</feature>
<evidence type="ECO:0000256" key="7">
    <source>
        <dbReference type="ARBA" id="ARBA00023303"/>
    </source>
</evidence>
<keyword evidence="6 9" id="KW-0472">Membrane</keyword>
<name>A7RTG3_NEMVE</name>
<dbReference type="PhylomeDB" id="A7RTG3"/>
<comment type="similarity">
    <text evidence="8">Belongs to the two pore domain potassium channel (TC 1.A.1.8) family.</text>
</comment>
<dbReference type="GO" id="GO:0015271">
    <property type="term" value="F:outward rectifier potassium channel activity"/>
    <property type="evidence" value="ECO:0000318"/>
    <property type="project" value="GO_Central"/>
</dbReference>
<keyword evidence="2 8" id="KW-0813">Transport</keyword>
<sequence length="229" mass="25572">MKRWVKTTVVALLVFVLVVIGMLVFVAVEKEQKLTYGDSFDLCMQTITTIGFGNHYPHTAGGRVFCIFFAIIGIPLNFYLLKLVGQHILDGEKHLITKLESRVFHRNPRYLHEKCLLAGILLIMTLVFIGAGIQVSNSGWKFIDGVWAYVIIFTTVGFGDLIPHHDQKSKLNMVLFLPLYYTLGLCVVSSTVQAALGVVDSVKAVKSMFGYREVVNEREEGTGDQDGQL</sequence>
<evidence type="ECO:0000313" key="11">
    <source>
        <dbReference type="EMBL" id="EDO45208.1"/>
    </source>
</evidence>
<evidence type="ECO:0000313" key="12">
    <source>
        <dbReference type="Proteomes" id="UP000001593"/>
    </source>
</evidence>
<dbReference type="GO" id="GO:0022841">
    <property type="term" value="F:potassium ion leak channel activity"/>
    <property type="evidence" value="ECO:0000318"/>
    <property type="project" value="GO_Central"/>
</dbReference>
<proteinExistence type="inferred from homology"/>
<evidence type="ECO:0000256" key="4">
    <source>
        <dbReference type="ARBA" id="ARBA00022989"/>
    </source>
</evidence>
<feature type="transmembrane region" description="Helical" evidence="9">
    <location>
        <begin position="60"/>
        <end position="81"/>
    </location>
</feature>
<keyword evidence="4 9" id="KW-1133">Transmembrane helix</keyword>
<dbReference type="InterPro" id="IPR013099">
    <property type="entry name" value="K_chnl_dom"/>
</dbReference>
<protein>
    <recommendedName>
        <fullName evidence="10">Potassium channel domain-containing protein</fullName>
    </recommendedName>
</protein>
<dbReference type="SUPFAM" id="SSF81324">
    <property type="entry name" value="Voltage-gated potassium channels"/>
    <property type="match status" value="2"/>
</dbReference>
<dbReference type="GO" id="GO:0071805">
    <property type="term" value="P:potassium ion transmembrane transport"/>
    <property type="evidence" value="ECO:0000318"/>
    <property type="project" value="GO_Central"/>
</dbReference>
<feature type="transmembrane region" description="Helical" evidence="9">
    <location>
        <begin position="7"/>
        <end position="28"/>
    </location>
</feature>
<dbReference type="OMA" id="LRNTERF"/>
<keyword evidence="5 8" id="KW-0406">Ion transport</keyword>
<evidence type="ECO:0000256" key="3">
    <source>
        <dbReference type="ARBA" id="ARBA00022692"/>
    </source>
</evidence>
<accession>A7RTG3</accession>
<keyword evidence="12" id="KW-1185">Reference proteome</keyword>
<dbReference type="PRINTS" id="PR01333">
    <property type="entry name" value="2POREKCHANEL"/>
</dbReference>
<evidence type="ECO:0000256" key="5">
    <source>
        <dbReference type="ARBA" id="ARBA00023065"/>
    </source>
</evidence>